<name>A0A7M2WWM0_9BACT</name>
<proteinExistence type="predicted"/>
<dbReference type="GO" id="GO:0016811">
    <property type="term" value="F:hydrolase activity, acting on carbon-nitrogen (but not peptide) bonds, in linear amides"/>
    <property type="evidence" value="ECO:0007669"/>
    <property type="project" value="TreeGrafter"/>
</dbReference>
<evidence type="ECO:0000313" key="1">
    <source>
        <dbReference type="EMBL" id="QOV89231.1"/>
    </source>
</evidence>
<dbReference type="Gene3D" id="3.40.50.10320">
    <property type="entry name" value="LmbE-like"/>
    <property type="match status" value="1"/>
</dbReference>
<gene>
    <name evidence="1" type="ORF">IPV69_23960</name>
</gene>
<dbReference type="EMBL" id="CP063458">
    <property type="protein sequence ID" value="QOV89231.1"/>
    <property type="molecule type" value="Genomic_DNA"/>
</dbReference>
<reference evidence="1 2" key="1">
    <citation type="submission" date="2020-10" db="EMBL/GenBank/DDBJ databases">
        <title>Wide distribution of Phycisphaera-like planctomycetes from WD2101 soil group in peatlands and genome analysis of the first cultivated representative.</title>
        <authorList>
            <person name="Dedysh S.N."/>
            <person name="Beletsky A.V."/>
            <person name="Ivanova A."/>
            <person name="Kulichevskaya I.S."/>
            <person name="Suzina N.E."/>
            <person name="Philippov D.A."/>
            <person name="Rakitin A.L."/>
            <person name="Mardanov A.V."/>
            <person name="Ravin N.V."/>
        </authorList>
    </citation>
    <scope>NUCLEOTIDE SEQUENCE [LARGE SCALE GENOMIC DNA]</scope>
    <source>
        <strain evidence="1 2">M1803</strain>
    </source>
</reference>
<accession>A0A7M2WWM0</accession>
<protein>
    <submittedName>
        <fullName evidence="1">PIG-L family deacetylase</fullName>
    </submittedName>
</protein>
<dbReference type="SUPFAM" id="SSF102588">
    <property type="entry name" value="LmbE-like"/>
    <property type="match status" value="1"/>
</dbReference>
<dbReference type="RefSeq" id="WP_206292256.1">
    <property type="nucleotide sequence ID" value="NZ_CP063458.1"/>
</dbReference>
<evidence type="ECO:0000313" key="2">
    <source>
        <dbReference type="Proteomes" id="UP000593765"/>
    </source>
</evidence>
<dbReference type="PANTHER" id="PTHR12993">
    <property type="entry name" value="N-ACETYLGLUCOSAMINYL-PHOSPHATIDYLINOSITOL DE-N-ACETYLASE-RELATED"/>
    <property type="match status" value="1"/>
</dbReference>
<dbReference type="Proteomes" id="UP000593765">
    <property type="component" value="Chromosome"/>
</dbReference>
<keyword evidence="2" id="KW-1185">Reference proteome</keyword>
<dbReference type="Pfam" id="PF02585">
    <property type="entry name" value="PIG-L"/>
    <property type="match status" value="1"/>
</dbReference>
<dbReference type="PANTHER" id="PTHR12993:SF29">
    <property type="entry name" value="BLR3841 PROTEIN"/>
    <property type="match status" value="1"/>
</dbReference>
<organism evidence="1 2">
    <name type="scientific">Humisphaera borealis</name>
    <dbReference type="NCBI Taxonomy" id="2807512"/>
    <lineage>
        <taxon>Bacteria</taxon>
        <taxon>Pseudomonadati</taxon>
        <taxon>Planctomycetota</taxon>
        <taxon>Phycisphaerae</taxon>
        <taxon>Tepidisphaerales</taxon>
        <taxon>Tepidisphaeraceae</taxon>
        <taxon>Humisphaera</taxon>
    </lineage>
</organism>
<dbReference type="AlphaFoldDB" id="A0A7M2WWM0"/>
<dbReference type="KEGG" id="hbs:IPV69_23960"/>
<dbReference type="InterPro" id="IPR003737">
    <property type="entry name" value="GlcNAc_PI_deacetylase-related"/>
</dbReference>
<dbReference type="InterPro" id="IPR024078">
    <property type="entry name" value="LmbE-like_dom_sf"/>
</dbReference>
<sequence>MKSRGTSSDRGGMSNGDASTQLALVLSPHPDDESLGCGGTIKLITDGGGAVDVLFMTRGENGFAPGRIPTAADRVDLAARRESEARAACERLGVRRVAFLNGVDGSLGATPSLSSSILAALVEGNYRSVFCPWPYDRHGDHQVTYRMLHQALAGLKREIDVWLYEIWTPMEPNYYVAIDGVLEAKMDAFAVHESQAAVLPYTEAFRGLARYRGLSCPPARAAEAFFYCSSTQLLNHEGIPWPRPPFAAPAGVRR</sequence>